<dbReference type="PANTHER" id="PTHR30363:SF44">
    <property type="entry name" value="AGA OPERON TRANSCRIPTIONAL REPRESSOR-RELATED"/>
    <property type="match status" value="1"/>
</dbReference>
<dbReference type="InterPro" id="IPR014036">
    <property type="entry name" value="DeoR-like_C"/>
</dbReference>
<evidence type="ECO:0000313" key="5">
    <source>
        <dbReference type="EMBL" id="MBB6449929.1"/>
    </source>
</evidence>
<evidence type="ECO:0000256" key="1">
    <source>
        <dbReference type="ARBA" id="ARBA00023015"/>
    </source>
</evidence>
<accession>A0A841PMG7</accession>
<dbReference type="InterPro" id="IPR036390">
    <property type="entry name" value="WH_DNA-bd_sf"/>
</dbReference>
<dbReference type="PROSITE" id="PS51000">
    <property type="entry name" value="HTH_DEOR_2"/>
    <property type="match status" value="1"/>
</dbReference>
<dbReference type="RefSeq" id="WP_221434262.1">
    <property type="nucleotide sequence ID" value="NZ_JACHHJ010000002.1"/>
</dbReference>
<evidence type="ECO:0000259" key="4">
    <source>
        <dbReference type="PROSITE" id="PS51000"/>
    </source>
</evidence>
<keyword evidence="3" id="KW-0804">Transcription</keyword>
<dbReference type="InterPro" id="IPR050313">
    <property type="entry name" value="Carb_Metab_HTH_regulators"/>
</dbReference>
<keyword evidence="1" id="KW-0805">Transcription regulation</keyword>
<keyword evidence="2" id="KW-0238">DNA-binding</keyword>
<dbReference type="GO" id="GO:0003700">
    <property type="term" value="F:DNA-binding transcription factor activity"/>
    <property type="evidence" value="ECO:0007669"/>
    <property type="project" value="InterPro"/>
</dbReference>
<dbReference type="InterPro" id="IPR036388">
    <property type="entry name" value="WH-like_DNA-bd_sf"/>
</dbReference>
<dbReference type="PRINTS" id="PR00037">
    <property type="entry name" value="HTHLACR"/>
</dbReference>
<dbReference type="PANTHER" id="PTHR30363">
    <property type="entry name" value="HTH-TYPE TRANSCRIPTIONAL REGULATOR SRLR-RELATED"/>
    <property type="match status" value="1"/>
</dbReference>
<feature type="domain" description="HTH deoR-type" evidence="4">
    <location>
        <begin position="1"/>
        <end position="56"/>
    </location>
</feature>
<dbReference type="InterPro" id="IPR001034">
    <property type="entry name" value="DeoR_HTH"/>
</dbReference>
<evidence type="ECO:0000256" key="3">
    <source>
        <dbReference type="ARBA" id="ARBA00023163"/>
    </source>
</evidence>
<comment type="caution">
    <text evidence="5">The sequence shown here is derived from an EMBL/GenBank/DDBJ whole genome shotgun (WGS) entry which is preliminary data.</text>
</comment>
<protein>
    <submittedName>
        <fullName evidence="5">DeoR/GlpR family transcriptional regulator of sugar metabolism</fullName>
    </submittedName>
</protein>
<dbReference type="SMART" id="SM00420">
    <property type="entry name" value="HTH_DEOR"/>
    <property type="match status" value="1"/>
</dbReference>
<dbReference type="SUPFAM" id="SSF46785">
    <property type="entry name" value="Winged helix' DNA-binding domain"/>
    <property type="match status" value="1"/>
</dbReference>
<proteinExistence type="predicted"/>
<dbReference type="EMBL" id="JACHHJ010000002">
    <property type="protein sequence ID" value="MBB6449929.1"/>
    <property type="molecule type" value="Genomic_DNA"/>
</dbReference>
<dbReference type="Pfam" id="PF08220">
    <property type="entry name" value="HTH_DeoR"/>
    <property type="match status" value="1"/>
</dbReference>
<dbReference type="GO" id="GO:0003677">
    <property type="term" value="F:DNA binding"/>
    <property type="evidence" value="ECO:0007669"/>
    <property type="project" value="UniProtKB-KW"/>
</dbReference>
<dbReference type="Proteomes" id="UP000568839">
    <property type="component" value="Unassembled WGS sequence"/>
</dbReference>
<dbReference type="AlphaFoldDB" id="A0A841PMG7"/>
<dbReference type="Gene3D" id="3.40.50.1360">
    <property type="match status" value="1"/>
</dbReference>
<organism evidence="5 6">
    <name type="scientific">Geomicrobium halophilum</name>
    <dbReference type="NCBI Taxonomy" id="549000"/>
    <lineage>
        <taxon>Bacteria</taxon>
        <taxon>Bacillati</taxon>
        <taxon>Bacillota</taxon>
        <taxon>Bacilli</taxon>
        <taxon>Bacillales</taxon>
        <taxon>Geomicrobium</taxon>
    </lineage>
</organism>
<dbReference type="Gene3D" id="1.10.10.10">
    <property type="entry name" value="Winged helix-like DNA-binding domain superfamily/Winged helix DNA-binding domain"/>
    <property type="match status" value="1"/>
</dbReference>
<keyword evidence="6" id="KW-1185">Reference proteome</keyword>
<dbReference type="PROSITE" id="PS00894">
    <property type="entry name" value="HTH_DEOR_1"/>
    <property type="match status" value="1"/>
</dbReference>
<dbReference type="InterPro" id="IPR037171">
    <property type="entry name" value="NagB/RpiA_transferase-like"/>
</dbReference>
<dbReference type="Pfam" id="PF00455">
    <property type="entry name" value="DeoRC"/>
    <property type="match status" value="1"/>
</dbReference>
<sequence length="253" mass="27953">MNDRREHIVELIQKHDKVYIADLTNHFQVSTMTVRRDLSSLEKEGKIIRIHGGAVAAQPLRHETAYQVKENVNVVEKKAIAQEAASLIADHSTIILDSGTTTLELARCLKDREGLSVVTNDVLIAAELVNSSVDVIVTGGELQHEVGAMFGSHTERLLQSIYVDQCFLGVHSVDTAGQVRAPSIEKAKIKRLMIDSANETWVLADYSKIGHKAFAHVCHLEELVGIVTDEQSHARHLHDNMVVAKMQEEGGDL</sequence>
<dbReference type="InterPro" id="IPR018356">
    <property type="entry name" value="Tscrpt_reg_HTH_DeoR_CS"/>
</dbReference>
<evidence type="ECO:0000313" key="6">
    <source>
        <dbReference type="Proteomes" id="UP000568839"/>
    </source>
</evidence>
<gene>
    <name evidence="5" type="ORF">HNR44_001907</name>
</gene>
<dbReference type="SMART" id="SM01134">
    <property type="entry name" value="DeoRC"/>
    <property type="match status" value="1"/>
</dbReference>
<evidence type="ECO:0000256" key="2">
    <source>
        <dbReference type="ARBA" id="ARBA00023125"/>
    </source>
</evidence>
<name>A0A841PMG7_9BACL</name>
<dbReference type="SUPFAM" id="SSF100950">
    <property type="entry name" value="NagB/RpiA/CoA transferase-like"/>
    <property type="match status" value="1"/>
</dbReference>
<reference evidence="5 6" key="1">
    <citation type="submission" date="2020-08" db="EMBL/GenBank/DDBJ databases">
        <title>Genomic Encyclopedia of Type Strains, Phase IV (KMG-IV): sequencing the most valuable type-strain genomes for metagenomic binning, comparative biology and taxonomic classification.</title>
        <authorList>
            <person name="Goeker M."/>
        </authorList>
    </citation>
    <scope>NUCLEOTIDE SEQUENCE [LARGE SCALE GENOMIC DNA]</scope>
    <source>
        <strain evidence="5 6">DSM 21769</strain>
    </source>
</reference>